<comment type="similarity">
    <text evidence="2">Belongs to the cytochrome P450 family.</text>
</comment>
<dbReference type="GO" id="GO:0046872">
    <property type="term" value="F:metal ion binding"/>
    <property type="evidence" value="ECO:0007669"/>
    <property type="project" value="UniProtKB-KW"/>
</dbReference>
<evidence type="ECO:0000256" key="3">
    <source>
        <dbReference type="ARBA" id="ARBA00022723"/>
    </source>
</evidence>
<keyword evidence="3" id="KW-0479">Metal-binding</keyword>
<comment type="caution">
    <text evidence="6">The sequence shown here is derived from an EMBL/GenBank/DDBJ whole genome shotgun (WGS) entry which is preliminary data.</text>
</comment>
<dbReference type="AlphaFoldDB" id="A0ABC8QLF1"/>
<keyword evidence="5" id="KW-0408">Iron</keyword>
<accession>A0ABC8QLF1</accession>
<reference evidence="6 7" key="1">
    <citation type="submission" date="2024-02" db="EMBL/GenBank/DDBJ databases">
        <authorList>
            <person name="Vignale AGUSTIN F."/>
            <person name="Sosa J E."/>
            <person name="Modenutti C."/>
        </authorList>
    </citation>
    <scope>NUCLEOTIDE SEQUENCE [LARGE SCALE GENOMIC DNA]</scope>
</reference>
<evidence type="ECO:0000313" key="6">
    <source>
        <dbReference type="EMBL" id="CAK9133328.1"/>
    </source>
</evidence>
<gene>
    <name evidence="6" type="ORF">ILEXP_LOCUS238</name>
</gene>
<organism evidence="6 7">
    <name type="scientific">Ilex paraguariensis</name>
    <name type="common">yerba mate</name>
    <dbReference type="NCBI Taxonomy" id="185542"/>
    <lineage>
        <taxon>Eukaryota</taxon>
        <taxon>Viridiplantae</taxon>
        <taxon>Streptophyta</taxon>
        <taxon>Embryophyta</taxon>
        <taxon>Tracheophyta</taxon>
        <taxon>Spermatophyta</taxon>
        <taxon>Magnoliopsida</taxon>
        <taxon>eudicotyledons</taxon>
        <taxon>Gunneridae</taxon>
        <taxon>Pentapetalae</taxon>
        <taxon>asterids</taxon>
        <taxon>campanulids</taxon>
        <taxon>Aquifoliales</taxon>
        <taxon>Aquifoliaceae</taxon>
        <taxon>Ilex</taxon>
    </lineage>
</organism>
<name>A0ABC8QLF1_9AQUA</name>
<dbReference type="EMBL" id="CAUOFW020000003">
    <property type="protein sequence ID" value="CAK9133328.1"/>
    <property type="molecule type" value="Genomic_DNA"/>
</dbReference>
<evidence type="ECO:0000256" key="5">
    <source>
        <dbReference type="ARBA" id="ARBA00023004"/>
    </source>
</evidence>
<comment type="cofactor">
    <cofactor evidence="1">
        <name>heme</name>
        <dbReference type="ChEBI" id="CHEBI:30413"/>
    </cofactor>
</comment>
<keyword evidence="4" id="KW-0560">Oxidoreductase</keyword>
<keyword evidence="7" id="KW-1185">Reference proteome</keyword>
<evidence type="ECO:0000256" key="1">
    <source>
        <dbReference type="ARBA" id="ARBA00001971"/>
    </source>
</evidence>
<dbReference type="PANTHER" id="PTHR24296">
    <property type="entry name" value="CYTOCHROME P450"/>
    <property type="match status" value="1"/>
</dbReference>
<sequence length="76" mass="8340">MDPCCLDLSKPLPPLVKAFDCASELTALRGMAPVFAVWKTKRALNIGSEKRLREAIELIHGCVSEMIQRSLEGAVN</sequence>
<evidence type="ECO:0000313" key="7">
    <source>
        <dbReference type="Proteomes" id="UP001642360"/>
    </source>
</evidence>
<proteinExistence type="inferred from homology"/>
<evidence type="ECO:0000256" key="4">
    <source>
        <dbReference type="ARBA" id="ARBA00023002"/>
    </source>
</evidence>
<protein>
    <submittedName>
        <fullName evidence="6">Uncharacterized protein</fullName>
    </submittedName>
</protein>
<dbReference type="GO" id="GO:0016491">
    <property type="term" value="F:oxidoreductase activity"/>
    <property type="evidence" value="ECO:0007669"/>
    <property type="project" value="UniProtKB-KW"/>
</dbReference>
<dbReference type="Proteomes" id="UP001642360">
    <property type="component" value="Unassembled WGS sequence"/>
</dbReference>
<evidence type="ECO:0000256" key="2">
    <source>
        <dbReference type="ARBA" id="ARBA00010617"/>
    </source>
</evidence>